<accession>A0A0W8EB64</accession>
<reference evidence="1" key="1">
    <citation type="journal article" date="2015" name="Proc. Natl. Acad. Sci. U.S.A.">
        <title>Networks of energetic and metabolic interactions define dynamics in microbial communities.</title>
        <authorList>
            <person name="Embree M."/>
            <person name="Liu J.K."/>
            <person name="Al-Bassam M.M."/>
            <person name="Zengler K."/>
        </authorList>
    </citation>
    <scope>NUCLEOTIDE SEQUENCE</scope>
</reference>
<proteinExistence type="predicted"/>
<dbReference type="AlphaFoldDB" id="A0A0W8EB64"/>
<protein>
    <submittedName>
        <fullName evidence="1">Uncharacterized protein</fullName>
    </submittedName>
</protein>
<gene>
    <name evidence="1" type="ORF">ASZ90_016825</name>
</gene>
<evidence type="ECO:0000313" key="1">
    <source>
        <dbReference type="EMBL" id="KUG05742.1"/>
    </source>
</evidence>
<sequence>MDTKRHPVPVYRGTLGIVARFAGRRPLRRVFFTVASRENPELPDMNVR</sequence>
<organism evidence="1">
    <name type="scientific">hydrocarbon metagenome</name>
    <dbReference type="NCBI Taxonomy" id="938273"/>
    <lineage>
        <taxon>unclassified sequences</taxon>
        <taxon>metagenomes</taxon>
        <taxon>ecological metagenomes</taxon>
    </lineage>
</organism>
<name>A0A0W8EB64_9ZZZZ</name>
<dbReference type="EMBL" id="LNQE01001772">
    <property type="protein sequence ID" value="KUG05742.1"/>
    <property type="molecule type" value="Genomic_DNA"/>
</dbReference>
<comment type="caution">
    <text evidence="1">The sequence shown here is derived from an EMBL/GenBank/DDBJ whole genome shotgun (WGS) entry which is preliminary data.</text>
</comment>